<evidence type="ECO:0000313" key="1">
    <source>
        <dbReference type="EMBL" id="KAK3296089.1"/>
    </source>
</evidence>
<dbReference type="RefSeq" id="XP_062659603.1">
    <property type="nucleotide sequence ID" value="XM_062798631.1"/>
</dbReference>
<dbReference type="Proteomes" id="UP001278766">
    <property type="component" value="Unassembled WGS sequence"/>
</dbReference>
<keyword evidence="2" id="KW-1185">Reference proteome</keyword>
<dbReference type="AlphaFoldDB" id="A0AAE0LTC7"/>
<proteinExistence type="predicted"/>
<evidence type="ECO:0000313" key="2">
    <source>
        <dbReference type="Proteomes" id="UP001278766"/>
    </source>
</evidence>
<gene>
    <name evidence="1" type="ORF">B0H64DRAFT_163338</name>
</gene>
<accession>A0AAE0LTC7</accession>
<sequence>MGDDAQRRMSPKTGRSGEVLPTSWMMIASARARTNETTRLDLFKKHPTTSSALHHLNRSLVWWMICLQCHHPSHISVAAIPEPRGMDVQFLPRLAAVDGWRSRGASNPAGCLPTFPPVVQPPPDSGMLVPRMIAVLCHSNSGVFYSRTNRRQIHNTLTPQVPPVTNALPALSVSGVQVQPPLLHYPGRATRFPNIFTVTSSAPSSRRRSHVSD</sequence>
<comment type="caution">
    <text evidence="1">The sequence shown here is derived from an EMBL/GenBank/DDBJ whole genome shotgun (WGS) entry which is preliminary data.</text>
</comment>
<reference evidence="1" key="1">
    <citation type="journal article" date="2023" name="Mol. Phylogenet. Evol.">
        <title>Genome-scale phylogeny and comparative genomics of the fungal order Sordariales.</title>
        <authorList>
            <person name="Hensen N."/>
            <person name="Bonometti L."/>
            <person name="Westerberg I."/>
            <person name="Brannstrom I.O."/>
            <person name="Guillou S."/>
            <person name="Cros-Aarteil S."/>
            <person name="Calhoun S."/>
            <person name="Haridas S."/>
            <person name="Kuo A."/>
            <person name="Mondo S."/>
            <person name="Pangilinan J."/>
            <person name="Riley R."/>
            <person name="LaButti K."/>
            <person name="Andreopoulos B."/>
            <person name="Lipzen A."/>
            <person name="Chen C."/>
            <person name="Yan M."/>
            <person name="Daum C."/>
            <person name="Ng V."/>
            <person name="Clum A."/>
            <person name="Steindorff A."/>
            <person name="Ohm R.A."/>
            <person name="Martin F."/>
            <person name="Silar P."/>
            <person name="Natvig D.O."/>
            <person name="Lalanne C."/>
            <person name="Gautier V."/>
            <person name="Ament-Velasquez S.L."/>
            <person name="Kruys A."/>
            <person name="Hutchinson M.I."/>
            <person name="Powell A.J."/>
            <person name="Barry K."/>
            <person name="Miller A.N."/>
            <person name="Grigoriev I.V."/>
            <person name="Debuchy R."/>
            <person name="Gladieux P."/>
            <person name="Hiltunen Thoren M."/>
            <person name="Johannesson H."/>
        </authorList>
    </citation>
    <scope>NUCLEOTIDE SEQUENCE</scope>
    <source>
        <strain evidence="1">CBS 168.71</strain>
    </source>
</reference>
<reference evidence="1" key="2">
    <citation type="submission" date="2023-06" db="EMBL/GenBank/DDBJ databases">
        <authorList>
            <consortium name="Lawrence Berkeley National Laboratory"/>
            <person name="Haridas S."/>
            <person name="Hensen N."/>
            <person name="Bonometti L."/>
            <person name="Westerberg I."/>
            <person name="Brannstrom I.O."/>
            <person name="Guillou S."/>
            <person name="Cros-Aarteil S."/>
            <person name="Calhoun S."/>
            <person name="Kuo A."/>
            <person name="Mondo S."/>
            <person name="Pangilinan J."/>
            <person name="Riley R."/>
            <person name="Labutti K."/>
            <person name="Andreopoulos B."/>
            <person name="Lipzen A."/>
            <person name="Chen C."/>
            <person name="Yanf M."/>
            <person name="Daum C."/>
            <person name="Ng V."/>
            <person name="Clum A."/>
            <person name="Steindorff A."/>
            <person name="Ohm R."/>
            <person name="Martin F."/>
            <person name="Silar P."/>
            <person name="Natvig D."/>
            <person name="Lalanne C."/>
            <person name="Gautier V."/>
            <person name="Ament-Velasquez S.L."/>
            <person name="Kruys A."/>
            <person name="Hutchinson M.I."/>
            <person name="Powell A.J."/>
            <person name="Barry K."/>
            <person name="Miller A.N."/>
            <person name="Grigoriev I.V."/>
            <person name="Debuchy R."/>
            <person name="Gladieux P."/>
            <person name="Thoren M.H."/>
            <person name="Johannesson H."/>
        </authorList>
    </citation>
    <scope>NUCLEOTIDE SEQUENCE</scope>
    <source>
        <strain evidence="1">CBS 168.71</strain>
    </source>
</reference>
<protein>
    <submittedName>
        <fullName evidence="1">Uncharacterized protein</fullName>
    </submittedName>
</protein>
<organism evidence="1 2">
    <name type="scientific">Chaetomium fimeti</name>
    <dbReference type="NCBI Taxonomy" id="1854472"/>
    <lineage>
        <taxon>Eukaryota</taxon>
        <taxon>Fungi</taxon>
        <taxon>Dikarya</taxon>
        <taxon>Ascomycota</taxon>
        <taxon>Pezizomycotina</taxon>
        <taxon>Sordariomycetes</taxon>
        <taxon>Sordariomycetidae</taxon>
        <taxon>Sordariales</taxon>
        <taxon>Chaetomiaceae</taxon>
        <taxon>Chaetomium</taxon>
    </lineage>
</organism>
<dbReference type="EMBL" id="JAUEPN010000004">
    <property type="protein sequence ID" value="KAK3296089.1"/>
    <property type="molecule type" value="Genomic_DNA"/>
</dbReference>
<name>A0AAE0LTC7_9PEZI</name>
<dbReference type="GeneID" id="87835579"/>